<feature type="compositionally biased region" description="Basic and acidic residues" evidence="1">
    <location>
        <begin position="54"/>
        <end position="70"/>
    </location>
</feature>
<feature type="region of interest" description="Disordered" evidence="1">
    <location>
        <begin position="41"/>
        <end position="79"/>
    </location>
</feature>
<evidence type="ECO:0000256" key="1">
    <source>
        <dbReference type="SAM" id="MobiDB-lite"/>
    </source>
</evidence>
<feature type="region of interest" description="Disordered" evidence="1">
    <location>
        <begin position="205"/>
        <end position="231"/>
    </location>
</feature>
<evidence type="ECO:0000313" key="4">
    <source>
        <dbReference type="EMBL" id="MFE9172956.1"/>
    </source>
</evidence>
<evidence type="ECO:0000256" key="2">
    <source>
        <dbReference type="SAM" id="SignalP"/>
    </source>
</evidence>
<organism evidence="4 5">
    <name type="scientific">Streptomyces kebangsaanensis</name>
    <dbReference type="NCBI Taxonomy" id="864058"/>
    <lineage>
        <taxon>Bacteria</taxon>
        <taxon>Bacillati</taxon>
        <taxon>Actinomycetota</taxon>
        <taxon>Actinomycetes</taxon>
        <taxon>Kitasatosporales</taxon>
        <taxon>Streptomycetaceae</taxon>
        <taxon>Streptomyces</taxon>
    </lineage>
</organism>
<feature type="signal peptide" evidence="2">
    <location>
        <begin position="1"/>
        <end position="35"/>
    </location>
</feature>
<accession>A0ABW6KYL4</accession>
<keyword evidence="2" id="KW-0732">Signal</keyword>
<dbReference type="EMBL" id="JBIAFJ010000028">
    <property type="protein sequence ID" value="MFE9172956.1"/>
    <property type="molecule type" value="Genomic_DNA"/>
</dbReference>
<gene>
    <name evidence="4" type="ORF">ACFYNZ_26405</name>
</gene>
<reference evidence="4 5" key="1">
    <citation type="submission" date="2024-10" db="EMBL/GenBank/DDBJ databases">
        <title>The Natural Products Discovery Center: Release of the First 8490 Sequenced Strains for Exploring Actinobacteria Biosynthetic Diversity.</title>
        <authorList>
            <person name="Kalkreuter E."/>
            <person name="Kautsar S.A."/>
            <person name="Yang D."/>
            <person name="Bader C.D."/>
            <person name="Teijaro C.N."/>
            <person name="Fluegel L."/>
            <person name="Davis C.M."/>
            <person name="Simpson J.R."/>
            <person name="Lauterbach L."/>
            <person name="Steele A.D."/>
            <person name="Gui C."/>
            <person name="Meng S."/>
            <person name="Li G."/>
            <person name="Viehrig K."/>
            <person name="Ye F."/>
            <person name="Su P."/>
            <person name="Kiefer A.F."/>
            <person name="Nichols A."/>
            <person name="Cepeda A.J."/>
            <person name="Yan W."/>
            <person name="Fan B."/>
            <person name="Jiang Y."/>
            <person name="Adhikari A."/>
            <person name="Zheng C.-J."/>
            <person name="Schuster L."/>
            <person name="Cowan T.M."/>
            <person name="Smanski M.J."/>
            <person name="Chevrette M.G."/>
            <person name="De Carvalho L.P.S."/>
            <person name="Shen B."/>
        </authorList>
    </citation>
    <scope>NUCLEOTIDE SEQUENCE [LARGE SCALE GENOMIC DNA]</scope>
    <source>
        <strain evidence="4 5">NPDC007147</strain>
    </source>
</reference>
<feature type="chain" id="PRO_5046519985" evidence="2">
    <location>
        <begin position="36"/>
        <end position="231"/>
    </location>
</feature>
<keyword evidence="5" id="KW-1185">Reference proteome</keyword>
<name>A0ABW6KYL4_9ACTN</name>
<dbReference type="InterPro" id="IPR025711">
    <property type="entry name" value="PepSY"/>
</dbReference>
<evidence type="ECO:0000313" key="5">
    <source>
        <dbReference type="Proteomes" id="UP001601197"/>
    </source>
</evidence>
<proteinExistence type="predicted"/>
<comment type="caution">
    <text evidence="4">The sequence shown here is derived from an EMBL/GenBank/DDBJ whole genome shotgun (WGS) entry which is preliminary data.</text>
</comment>
<dbReference type="Pfam" id="PF03413">
    <property type="entry name" value="PepSY"/>
    <property type="match status" value="2"/>
</dbReference>
<feature type="domain" description="PepSY" evidence="3">
    <location>
        <begin position="83"/>
        <end position="134"/>
    </location>
</feature>
<dbReference type="Proteomes" id="UP001601197">
    <property type="component" value="Unassembled WGS sequence"/>
</dbReference>
<evidence type="ECO:0000259" key="3">
    <source>
        <dbReference type="Pfam" id="PF03413"/>
    </source>
</evidence>
<feature type="domain" description="PepSY" evidence="3">
    <location>
        <begin position="160"/>
        <end position="218"/>
    </location>
</feature>
<dbReference type="RefSeq" id="WP_388351101.1">
    <property type="nucleotide sequence ID" value="NZ_JBIAFJ010000028.1"/>
</dbReference>
<dbReference type="Gene3D" id="3.10.450.40">
    <property type="match status" value="2"/>
</dbReference>
<protein>
    <submittedName>
        <fullName evidence="4">PepSY domain-containing protein</fullName>
    </submittedName>
</protein>
<sequence length="231" mass="23356">MKALQRTPAGRRRTVAAVLAATVVLGGAGAVSAVAFTGDDRDSTRAAAGTTAGTHDDRVDHGRTGGHDDSGGGAVAPGVGVGLKQAADAATRSVAGTVTEVEPAGWWGKAVWEVDVVDAKGTEHEVTVNATDGKATVGRADRDEDGDDHGDAALAKSARIGPGQAVDTALGEVPGSATSAELGHDHGRRAVWRIDVTDDQGAEHEVTVDAHTGEVTATRSDGDADDDREVD</sequence>